<evidence type="ECO:0000256" key="2">
    <source>
        <dbReference type="ARBA" id="ARBA00009295"/>
    </source>
</evidence>
<dbReference type="Proteomes" id="UP000230750">
    <property type="component" value="Unassembled WGS sequence"/>
</dbReference>
<feature type="transmembrane region" description="Helical" evidence="13">
    <location>
        <begin position="49"/>
        <end position="68"/>
    </location>
</feature>
<evidence type="ECO:0000256" key="3">
    <source>
        <dbReference type="ARBA" id="ARBA00022516"/>
    </source>
</evidence>
<feature type="transmembrane region" description="Helical" evidence="13">
    <location>
        <begin position="196"/>
        <end position="216"/>
    </location>
</feature>
<dbReference type="InterPro" id="IPR005804">
    <property type="entry name" value="FA_desaturase_dom"/>
</dbReference>
<keyword evidence="5" id="KW-0276">Fatty acid metabolism</keyword>
<dbReference type="InterPro" id="IPR015876">
    <property type="entry name" value="Acyl-CoA_DS"/>
</dbReference>
<reference evidence="15 16" key="1">
    <citation type="journal article" date="2017" name="PLoS Biol.">
        <title>The sea cucumber genome provides insights into morphological evolution and visceral regeneration.</title>
        <authorList>
            <person name="Zhang X."/>
            <person name="Sun L."/>
            <person name="Yuan J."/>
            <person name="Sun Y."/>
            <person name="Gao Y."/>
            <person name="Zhang L."/>
            <person name="Li S."/>
            <person name="Dai H."/>
            <person name="Hamel J.F."/>
            <person name="Liu C."/>
            <person name="Yu Y."/>
            <person name="Liu S."/>
            <person name="Lin W."/>
            <person name="Guo K."/>
            <person name="Jin S."/>
            <person name="Xu P."/>
            <person name="Storey K.B."/>
            <person name="Huan P."/>
            <person name="Zhang T."/>
            <person name="Zhou Y."/>
            <person name="Zhang J."/>
            <person name="Lin C."/>
            <person name="Li X."/>
            <person name="Xing L."/>
            <person name="Huo D."/>
            <person name="Sun M."/>
            <person name="Wang L."/>
            <person name="Mercier A."/>
            <person name="Li F."/>
            <person name="Yang H."/>
            <person name="Xiang J."/>
        </authorList>
    </citation>
    <scope>NUCLEOTIDE SEQUENCE [LARGE SCALE GENOMIC DNA]</scope>
    <source>
        <strain evidence="15">Shaxun</strain>
        <tissue evidence="15">Muscle</tissue>
    </source>
</reference>
<keyword evidence="10 13" id="KW-0472">Membrane</keyword>
<accession>A0A2G8KCV5</accession>
<keyword evidence="11 12" id="KW-0275">Fatty acid biosynthesis</keyword>
<dbReference type="PRINTS" id="PR00075">
    <property type="entry name" value="FACDDSATRASE"/>
</dbReference>
<keyword evidence="16" id="KW-1185">Reference proteome</keyword>
<dbReference type="CDD" id="cd03505">
    <property type="entry name" value="Delta9-FADS-like"/>
    <property type="match status" value="1"/>
</dbReference>
<evidence type="ECO:0000256" key="7">
    <source>
        <dbReference type="ARBA" id="ARBA00023002"/>
    </source>
</evidence>
<sequence>MNIMFLSDQDYFKMPPLKIEDETMPVVASTVEEKKTAQNEPKKEYKMEIVWTNLIIHTVLHATALYGLTVEIWRSQWYTLLFAFVLGWFSNLGITAGAHRLWSHKAYSAKLPLRIFLAIIASLSCQNSIYIWCRDHRVHHKFTETDGDPHNAKRGFFFSHVGWLIVKKHPEVIEKGAKLDYSDMLNDPVVKFQHKFYYPLILMISFVLPTVVPYFLWNESLWNAYFVAAVMRLVLTLNIGWCVNSVAHMWGNHPYDETIEPAENIAVSFFALGEGWHNYHHAFPFDYRASELPWKLNPTTQFIDLMHLIGQAYGLKYMSKEAIRSRATKYGDGSIYPRGDKTN</sequence>
<evidence type="ECO:0000256" key="6">
    <source>
        <dbReference type="ARBA" id="ARBA00022989"/>
    </source>
</evidence>
<feature type="transmembrane region" description="Helical" evidence="13">
    <location>
        <begin position="222"/>
        <end position="243"/>
    </location>
</feature>
<dbReference type="GO" id="GO:0004768">
    <property type="term" value="F:stearoyl-CoA 9-desaturase activity"/>
    <property type="evidence" value="ECO:0007669"/>
    <property type="project" value="TreeGrafter"/>
</dbReference>
<evidence type="ECO:0000256" key="12">
    <source>
        <dbReference type="RuleBase" id="RU000581"/>
    </source>
</evidence>
<name>A0A2G8KCV5_STIJA</name>
<dbReference type="STRING" id="307972.A0A2G8KCV5"/>
<dbReference type="AlphaFoldDB" id="A0A2G8KCV5"/>
<feature type="transmembrane region" description="Helical" evidence="13">
    <location>
        <begin position="80"/>
        <end position="99"/>
    </location>
</feature>
<proteinExistence type="inferred from homology"/>
<evidence type="ECO:0000256" key="5">
    <source>
        <dbReference type="ARBA" id="ARBA00022832"/>
    </source>
</evidence>
<dbReference type="EMBL" id="MRZV01000684">
    <property type="protein sequence ID" value="PIK45813.1"/>
    <property type="molecule type" value="Genomic_DNA"/>
</dbReference>
<keyword evidence="4 12" id="KW-0812">Transmembrane</keyword>
<keyword evidence="3 12" id="KW-0444">Lipid biosynthesis</keyword>
<feature type="transmembrane region" description="Helical" evidence="13">
    <location>
        <begin position="111"/>
        <end position="133"/>
    </location>
</feature>
<dbReference type="PANTHER" id="PTHR11351">
    <property type="entry name" value="ACYL-COA DESATURASE"/>
    <property type="match status" value="1"/>
</dbReference>
<dbReference type="OrthoDB" id="10260134at2759"/>
<dbReference type="GO" id="GO:0005789">
    <property type="term" value="C:endoplasmic reticulum membrane"/>
    <property type="evidence" value="ECO:0007669"/>
    <property type="project" value="TreeGrafter"/>
</dbReference>
<organism evidence="15 16">
    <name type="scientific">Stichopus japonicus</name>
    <name type="common">Sea cucumber</name>
    <dbReference type="NCBI Taxonomy" id="307972"/>
    <lineage>
        <taxon>Eukaryota</taxon>
        <taxon>Metazoa</taxon>
        <taxon>Echinodermata</taxon>
        <taxon>Eleutherozoa</taxon>
        <taxon>Echinozoa</taxon>
        <taxon>Holothuroidea</taxon>
        <taxon>Aspidochirotacea</taxon>
        <taxon>Aspidochirotida</taxon>
        <taxon>Stichopodidae</taxon>
        <taxon>Apostichopus</taxon>
    </lineage>
</organism>
<evidence type="ECO:0000256" key="13">
    <source>
        <dbReference type="SAM" id="Phobius"/>
    </source>
</evidence>
<evidence type="ECO:0000256" key="1">
    <source>
        <dbReference type="ARBA" id="ARBA00004141"/>
    </source>
</evidence>
<protein>
    <submittedName>
        <fullName evidence="15">Putative stearoyl-CoA desaturase</fullName>
    </submittedName>
</protein>
<evidence type="ECO:0000256" key="11">
    <source>
        <dbReference type="ARBA" id="ARBA00023160"/>
    </source>
</evidence>
<evidence type="ECO:0000256" key="4">
    <source>
        <dbReference type="ARBA" id="ARBA00022692"/>
    </source>
</evidence>
<comment type="cofactor">
    <cofactor evidence="12">
        <name>Fe(2+)</name>
        <dbReference type="ChEBI" id="CHEBI:29033"/>
    </cofactor>
</comment>
<gene>
    <name evidence="15" type="ORF">BSL78_17321</name>
</gene>
<comment type="caution">
    <text evidence="15">The sequence shown here is derived from an EMBL/GenBank/DDBJ whole genome shotgun (WGS) entry which is preliminary data.</text>
</comment>
<evidence type="ECO:0000313" key="16">
    <source>
        <dbReference type="Proteomes" id="UP000230750"/>
    </source>
</evidence>
<evidence type="ECO:0000259" key="14">
    <source>
        <dbReference type="Pfam" id="PF00487"/>
    </source>
</evidence>
<dbReference type="Pfam" id="PF00487">
    <property type="entry name" value="FA_desaturase"/>
    <property type="match status" value="1"/>
</dbReference>
<comment type="similarity">
    <text evidence="2 12">Belongs to the fatty acid desaturase type 1 family.</text>
</comment>
<evidence type="ECO:0000256" key="9">
    <source>
        <dbReference type="ARBA" id="ARBA00023098"/>
    </source>
</evidence>
<comment type="domain">
    <text evidence="12">The histidine box domains are involved in binding the catalytic metal ions.</text>
</comment>
<dbReference type="GO" id="GO:0005506">
    <property type="term" value="F:iron ion binding"/>
    <property type="evidence" value="ECO:0007669"/>
    <property type="project" value="TreeGrafter"/>
</dbReference>
<evidence type="ECO:0000313" key="15">
    <source>
        <dbReference type="EMBL" id="PIK45813.1"/>
    </source>
</evidence>
<evidence type="ECO:0000256" key="10">
    <source>
        <dbReference type="ARBA" id="ARBA00023136"/>
    </source>
</evidence>
<keyword evidence="9" id="KW-0443">Lipid metabolism</keyword>
<dbReference type="PANTHER" id="PTHR11351:SF31">
    <property type="entry name" value="DESATURASE 1, ISOFORM A-RELATED"/>
    <property type="match status" value="1"/>
</dbReference>
<comment type="subcellular location">
    <subcellularLocation>
        <location evidence="1">Membrane</location>
        <topology evidence="1">Multi-pass membrane protein</topology>
    </subcellularLocation>
</comment>
<keyword evidence="8" id="KW-0408">Iron</keyword>
<dbReference type="GO" id="GO:0006636">
    <property type="term" value="P:unsaturated fatty acid biosynthetic process"/>
    <property type="evidence" value="ECO:0007669"/>
    <property type="project" value="TreeGrafter"/>
</dbReference>
<feature type="domain" description="Fatty acid desaturase" evidence="14">
    <location>
        <begin position="76"/>
        <end position="294"/>
    </location>
</feature>
<evidence type="ECO:0000256" key="8">
    <source>
        <dbReference type="ARBA" id="ARBA00023004"/>
    </source>
</evidence>
<keyword evidence="7 12" id="KW-0560">Oxidoreductase</keyword>
<keyword evidence="6 13" id="KW-1133">Transmembrane helix</keyword>